<dbReference type="GO" id="GO:0009249">
    <property type="term" value="P:protein lipoylation"/>
    <property type="evidence" value="ECO:0007669"/>
    <property type="project" value="UniProtKB-ARBA"/>
</dbReference>
<dbReference type="InterPro" id="IPR013196">
    <property type="entry name" value="HTH_11"/>
</dbReference>
<dbReference type="PANTHER" id="PTHR12835">
    <property type="entry name" value="BIOTIN PROTEIN LIGASE"/>
    <property type="match status" value="1"/>
</dbReference>
<accession>A0AAV4LJX6</accession>
<dbReference type="HAMAP" id="MF_00978">
    <property type="entry name" value="Bifunct_BirA"/>
    <property type="match status" value="1"/>
</dbReference>
<dbReference type="AlphaFoldDB" id="A0AAV4LJX6"/>
<comment type="caution">
    <text evidence="7">The sequence shown here is derived from an EMBL/GenBank/DDBJ whole genome shotgun (WGS) entry which is preliminary data.</text>
</comment>
<comment type="catalytic activity">
    <reaction evidence="5">
        <text>biotin + L-lysyl-[protein] + ATP = N(6)-biotinyl-L-lysyl-[protein] + AMP + diphosphate + H(+)</text>
        <dbReference type="Rhea" id="RHEA:11756"/>
        <dbReference type="Rhea" id="RHEA-COMP:9752"/>
        <dbReference type="Rhea" id="RHEA-COMP:10505"/>
        <dbReference type="ChEBI" id="CHEBI:15378"/>
        <dbReference type="ChEBI" id="CHEBI:29969"/>
        <dbReference type="ChEBI" id="CHEBI:30616"/>
        <dbReference type="ChEBI" id="CHEBI:33019"/>
        <dbReference type="ChEBI" id="CHEBI:57586"/>
        <dbReference type="ChEBI" id="CHEBI:83144"/>
        <dbReference type="ChEBI" id="CHEBI:456215"/>
        <dbReference type="EC" id="6.3.4.15"/>
    </reaction>
</comment>
<dbReference type="SUPFAM" id="SSF55681">
    <property type="entry name" value="Class II aaRS and biotin synthetases"/>
    <property type="match status" value="1"/>
</dbReference>
<keyword evidence="1 5" id="KW-0436">Ligase</keyword>
<dbReference type="GO" id="GO:0005737">
    <property type="term" value="C:cytoplasm"/>
    <property type="evidence" value="ECO:0007669"/>
    <property type="project" value="TreeGrafter"/>
</dbReference>
<evidence type="ECO:0000313" key="8">
    <source>
        <dbReference type="Proteomes" id="UP001057291"/>
    </source>
</evidence>
<dbReference type="Gene3D" id="1.10.10.10">
    <property type="entry name" value="Winged helix-like DNA-binding domain superfamily/Winged helix DNA-binding domain"/>
    <property type="match status" value="1"/>
</dbReference>
<sequence>MRDKILKILREHQDEYVSGEMICQACGVSRTAVWKHIRELEERGYQIDAVRNRGYRLLYSPDVVTPEEIILGLKTDVLGREIVYRDQVASTNELATELAYQGASEGTLVVADQQTGGRGRRGRAWFSPPGKGVWMSLILRPKLSPAYASQLTLVAAIALSRAFSSLTGQQAGIKWPNDIFFGSKKCCGILTEMHADHDRIHHIVLGIGINVNMESSEFPEELRDIAVSLRIVKGESLVRSKVIQSVLTYLEPLYQQYVREGGFSSLREEWKLESITIGRNVRAVTPRGEIEGTAVDIDEAGALCVMTESGEIVRIHSAEILFN</sequence>
<feature type="binding site" evidence="5">
    <location>
        <position position="185"/>
    </location>
    <ligand>
        <name>biotin</name>
        <dbReference type="ChEBI" id="CHEBI:57586"/>
    </ligand>
</feature>
<evidence type="ECO:0000256" key="4">
    <source>
        <dbReference type="ARBA" id="ARBA00023267"/>
    </source>
</evidence>
<proteinExistence type="inferred from homology"/>
<dbReference type="SUPFAM" id="SSF50037">
    <property type="entry name" value="C-terminal domain of transcriptional repressors"/>
    <property type="match status" value="1"/>
</dbReference>
<evidence type="ECO:0000256" key="3">
    <source>
        <dbReference type="ARBA" id="ARBA00022840"/>
    </source>
</evidence>
<dbReference type="Pfam" id="PF08279">
    <property type="entry name" value="HTH_11"/>
    <property type="match status" value="1"/>
</dbReference>
<evidence type="ECO:0000256" key="2">
    <source>
        <dbReference type="ARBA" id="ARBA00022741"/>
    </source>
</evidence>
<keyword evidence="8" id="KW-1185">Reference proteome</keyword>
<dbReference type="SUPFAM" id="SSF46785">
    <property type="entry name" value="Winged helix' DNA-binding domain"/>
    <property type="match status" value="1"/>
</dbReference>
<dbReference type="GO" id="GO:0004077">
    <property type="term" value="F:biotin--[biotin carboxyl-carrier protein] ligase activity"/>
    <property type="evidence" value="ECO:0007669"/>
    <property type="project" value="UniProtKB-UniRule"/>
</dbReference>
<dbReference type="GO" id="GO:0016740">
    <property type="term" value="F:transferase activity"/>
    <property type="evidence" value="ECO:0007669"/>
    <property type="project" value="UniProtKB-ARBA"/>
</dbReference>
<feature type="DNA-binding region" description="H-T-H motif" evidence="5">
    <location>
        <begin position="19"/>
        <end position="38"/>
    </location>
</feature>
<keyword evidence="5" id="KW-0678">Repressor</keyword>
<organism evidence="7 8">
    <name type="scientific">Collibacillus ludicampi</name>
    <dbReference type="NCBI Taxonomy" id="2771369"/>
    <lineage>
        <taxon>Bacteria</taxon>
        <taxon>Bacillati</taxon>
        <taxon>Bacillota</taxon>
        <taxon>Bacilli</taxon>
        <taxon>Bacillales</taxon>
        <taxon>Alicyclobacillaceae</taxon>
        <taxon>Collibacillus</taxon>
    </lineage>
</organism>
<dbReference type="CDD" id="cd16442">
    <property type="entry name" value="BPL"/>
    <property type="match status" value="1"/>
</dbReference>
<dbReference type="InterPro" id="IPR008988">
    <property type="entry name" value="Transcriptional_repressor_C"/>
</dbReference>
<evidence type="ECO:0000256" key="5">
    <source>
        <dbReference type="HAMAP-Rule" id="MF_00978"/>
    </source>
</evidence>
<keyword evidence="5" id="KW-0238">DNA-binding</keyword>
<feature type="binding site" evidence="5">
    <location>
        <position position="114"/>
    </location>
    <ligand>
        <name>biotin</name>
        <dbReference type="ChEBI" id="CHEBI:57586"/>
    </ligand>
</feature>
<dbReference type="PROSITE" id="PS51733">
    <property type="entry name" value="BPL_LPL_CATALYTIC"/>
    <property type="match status" value="1"/>
</dbReference>
<keyword evidence="5" id="KW-0805">Transcription regulation</keyword>
<feature type="binding site" evidence="5">
    <location>
        <begin position="90"/>
        <end position="92"/>
    </location>
    <ligand>
        <name>biotin</name>
        <dbReference type="ChEBI" id="CHEBI:57586"/>
    </ligand>
</feature>
<dbReference type="RefSeq" id="WP_282201055.1">
    <property type="nucleotide sequence ID" value="NZ_BOQE01000001.1"/>
</dbReference>
<dbReference type="Gene3D" id="3.30.930.10">
    <property type="entry name" value="Bira Bifunctional Protein, Domain 2"/>
    <property type="match status" value="1"/>
</dbReference>
<dbReference type="InterPro" id="IPR030855">
    <property type="entry name" value="Bifunct_BirA"/>
</dbReference>
<dbReference type="NCBIfam" id="TIGR00121">
    <property type="entry name" value="birA_ligase"/>
    <property type="match status" value="1"/>
</dbReference>
<dbReference type="InterPro" id="IPR045864">
    <property type="entry name" value="aa-tRNA-synth_II/BPL/LPL"/>
</dbReference>
<name>A0AAV4LJX6_9BACL</name>
<keyword evidence="4 5" id="KW-0092">Biotin</keyword>
<evidence type="ECO:0000256" key="1">
    <source>
        <dbReference type="ARBA" id="ARBA00022598"/>
    </source>
</evidence>
<dbReference type="Pfam" id="PF03099">
    <property type="entry name" value="BPL_LplA_LipB"/>
    <property type="match status" value="1"/>
</dbReference>
<dbReference type="InterPro" id="IPR003142">
    <property type="entry name" value="BPL_C"/>
</dbReference>
<dbReference type="GO" id="GO:0006355">
    <property type="term" value="P:regulation of DNA-templated transcription"/>
    <property type="evidence" value="ECO:0007669"/>
    <property type="project" value="UniProtKB-UniRule"/>
</dbReference>
<dbReference type="EC" id="6.3.4.15" evidence="5"/>
<dbReference type="Pfam" id="PF02237">
    <property type="entry name" value="BPL_C"/>
    <property type="match status" value="1"/>
</dbReference>
<gene>
    <name evidence="5 7" type="primary">birA</name>
    <name evidence="7" type="ORF">DNHGIG_37010</name>
</gene>
<comment type="similarity">
    <text evidence="5">Belongs to the biotin--protein ligase family.</text>
</comment>
<comment type="function">
    <text evidence="5">Acts both as a biotin--[acetyl-CoA-carboxylase] ligase and a repressor.</text>
</comment>
<reference evidence="7" key="1">
    <citation type="journal article" date="2023" name="Int. J. Syst. Evol. Microbiol.">
        <title>Collibacillus ludicampi gen. nov., sp. nov., a new soil bacterium of the family Alicyclobacillaceae.</title>
        <authorList>
            <person name="Jojima T."/>
            <person name="Ioku Y."/>
            <person name="Fukuta Y."/>
            <person name="Shirasaka N."/>
            <person name="Matsumura Y."/>
            <person name="Mori M."/>
        </authorList>
    </citation>
    <scope>NUCLEOTIDE SEQUENCE</scope>
    <source>
        <strain evidence="7">TP075</strain>
    </source>
</reference>
<dbReference type="PANTHER" id="PTHR12835:SF5">
    <property type="entry name" value="BIOTIN--PROTEIN LIGASE"/>
    <property type="match status" value="1"/>
</dbReference>
<dbReference type="GO" id="GO:0003677">
    <property type="term" value="F:DNA binding"/>
    <property type="evidence" value="ECO:0007669"/>
    <property type="project" value="UniProtKB-UniRule"/>
</dbReference>
<keyword evidence="2 5" id="KW-0547">Nucleotide-binding</keyword>
<protein>
    <recommendedName>
        <fullName evidence="5">Bifunctional ligase/repressor BirA</fullName>
    </recommendedName>
    <alternativeName>
        <fullName evidence="5">Biotin--[acetyl-CoA-carboxylase] ligase</fullName>
        <ecNumber evidence="5">6.3.4.15</ecNumber>
    </alternativeName>
    <alternativeName>
        <fullName evidence="5">Biotin--protein ligase</fullName>
    </alternativeName>
    <alternativeName>
        <fullName evidence="5">Biotin-[acetyl-CoA carboxylase] synthetase</fullName>
    </alternativeName>
</protein>
<dbReference type="InterPro" id="IPR036388">
    <property type="entry name" value="WH-like_DNA-bd_sf"/>
</dbReference>
<dbReference type="InterPro" id="IPR036390">
    <property type="entry name" value="WH_DNA-bd_sf"/>
</dbReference>
<keyword evidence="3 5" id="KW-0067">ATP-binding</keyword>
<feature type="domain" description="BPL/LPL catalytic" evidence="6">
    <location>
        <begin position="67"/>
        <end position="258"/>
    </location>
</feature>
<dbReference type="InterPro" id="IPR004408">
    <property type="entry name" value="Biotin_CoA_COase_ligase"/>
</dbReference>
<evidence type="ECO:0000313" key="7">
    <source>
        <dbReference type="EMBL" id="GIM48152.1"/>
    </source>
</evidence>
<evidence type="ECO:0000259" key="6">
    <source>
        <dbReference type="PROSITE" id="PS51733"/>
    </source>
</evidence>
<feature type="binding site" evidence="5">
    <location>
        <begin position="118"/>
        <end position="120"/>
    </location>
    <ligand>
        <name>biotin</name>
        <dbReference type="ChEBI" id="CHEBI:57586"/>
    </ligand>
</feature>
<dbReference type="Gene3D" id="2.30.30.100">
    <property type="match status" value="1"/>
</dbReference>
<dbReference type="Proteomes" id="UP001057291">
    <property type="component" value="Unassembled WGS sequence"/>
</dbReference>
<keyword evidence="5" id="KW-0804">Transcription</keyword>
<dbReference type="GO" id="GO:0005524">
    <property type="term" value="F:ATP binding"/>
    <property type="evidence" value="ECO:0007669"/>
    <property type="project" value="UniProtKB-UniRule"/>
</dbReference>
<dbReference type="EMBL" id="BOQE01000001">
    <property type="protein sequence ID" value="GIM48152.1"/>
    <property type="molecule type" value="Genomic_DNA"/>
</dbReference>
<dbReference type="InterPro" id="IPR004143">
    <property type="entry name" value="BPL_LPL_catalytic"/>
</dbReference>